<name>A0A8T0DFF6_9TREM</name>
<accession>A0A8T0DFF6</accession>
<dbReference type="EMBL" id="JTDF01004996">
    <property type="protein sequence ID" value="KAF8566519.1"/>
    <property type="molecule type" value="Genomic_DNA"/>
</dbReference>
<sequence>MDLLRYTEVGKHGFKIAAAMPSNTLNAKSSTTITFNGPCSRSTRVSQTDSTPVDFVSRHFQESYLRLLLPPIWSDGNLEGSRLTSEHIWSTLRIYFRPERMENGLLFLLCEQRSNARFEPAISLGVKGVLLEDIRSTESRLLAAELRNHSLYVVVHKDQNVWIDVKVADYKSSETLKMTSDLSLEVAYKVVFTNHTGNYVQWPLIRFRILPNEEWLYMGPVPGSTNLFGIIPVDVVLKVSEQNLISKEHGNAFWFGRNLFIGGMNFTRIFEEGIHKPGIHALGGVYSSFLGCVLKWVF</sequence>
<protein>
    <submittedName>
        <fullName evidence="1">Uncharacterized protein</fullName>
    </submittedName>
</protein>
<evidence type="ECO:0000313" key="1">
    <source>
        <dbReference type="EMBL" id="KAF8566519.1"/>
    </source>
</evidence>
<comment type="caution">
    <text evidence="1">The sequence shown here is derived from an EMBL/GenBank/DDBJ whole genome shotgun (WGS) entry which is preliminary data.</text>
</comment>
<reference evidence="1 2" key="1">
    <citation type="submission" date="2019-07" db="EMBL/GenBank/DDBJ databases">
        <title>Annotation for the trematode Paragonimus westermani.</title>
        <authorList>
            <person name="Choi Y.-J."/>
        </authorList>
    </citation>
    <scope>NUCLEOTIDE SEQUENCE [LARGE SCALE GENOMIC DNA]</scope>
    <source>
        <strain evidence="1">180907_Pwestermani</strain>
    </source>
</reference>
<organism evidence="1 2">
    <name type="scientific">Paragonimus westermani</name>
    <dbReference type="NCBI Taxonomy" id="34504"/>
    <lineage>
        <taxon>Eukaryota</taxon>
        <taxon>Metazoa</taxon>
        <taxon>Spiralia</taxon>
        <taxon>Lophotrochozoa</taxon>
        <taxon>Platyhelminthes</taxon>
        <taxon>Trematoda</taxon>
        <taxon>Digenea</taxon>
        <taxon>Plagiorchiida</taxon>
        <taxon>Troglotremata</taxon>
        <taxon>Troglotrematidae</taxon>
        <taxon>Paragonimus</taxon>
    </lineage>
</organism>
<proteinExistence type="predicted"/>
<dbReference type="AlphaFoldDB" id="A0A8T0DFF6"/>
<dbReference type="Proteomes" id="UP000699462">
    <property type="component" value="Unassembled WGS sequence"/>
</dbReference>
<gene>
    <name evidence="1" type="ORF">P879_10122</name>
</gene>
<evidence type="ECO:0000313" key="2">
    <source>
        <dbReference type="Proteomes" id="UP000699462"/>
    </source>
</evidence>
<keyword evidence="2" id="KW-1185">Reference proteome</keyword>
<dbReference type="OrthoDB" id="6270412at2759"/>